<evidence type="ECO:0000313" key="3">
    <source>
        <dbReference type="EMBL" id="SHG94122.1"/>
    </source>
</evidence>
<accession>A0A1M5NX79</accession>
<evidence type="ECO:0000256" key="1">
    <source>
        <dbReference type="ARBA" id="ARBA00022679"/>
    </source>
</evidence>
<evidence type="ECO:0000313" key="4">
    <source>
        <dbReference type="Proteomes" id="UP000184071"/>
    </source>
</evidence>
<dbReference type="PANTHER" id="PTHR46401:SF2">
    <property type="entry name" value="GLYCOSYLTRANSFERASE WBBK-RELATED"/>
    <property type="match status" value="1"/>
</dbReference>
<dbReference type="STRING" id="370979.SAMN05443663_104321"/>
<name>A0A1M5NX79_9FLAO</name>
<feature type="domain" description="Glycosyl transferase family 1" evidence="2">
    <location>
        <begin position="162"/>
        <end position="333"/>
    </location>
</feature>
<protein>
    <submittedName>
        <fullName evidence="3">Glycosyltransferase involved in cell wall bisynthesis</fullName>
    </submittedName>
</protein>
<keyword evidence="4" id="KW-1185">Reference proteome</keyword>
<proteinExistence type="predicted"/>
<reference evidence="4" key="1">
    <citation type="submission" date="2016-11" db="EMBL/GenBank/DDBJ databases">
        <authorList>
            <person name="Varghese N."/>
            <person name="Submissions S."/>
        </authorList>
    </citation>
    <scope>NUCLEOTIDE SEQUENCE [LARGE SCALE GENOMIC DNA]</scope>
    <source>
        <strain evidence="4">DSM 17963</strain>
    </source>
</reference>
<evidence type="ECO:0000259" key="2">
    <source>
        <dbReference type="Pfam" id="PF00534"/>
    </source>
</evidence>
<dbReference type="AlphaFoldDB" id="A0A1M5NX79"/>
<dbReference type="EMBL" id="FQWC01000004">
    <property type="protein sequence ID" value="SHG94122.1"/>
    <property type="molecule type" value="Genomic_DNA"/>
</dbReference>
<gene>
    <name evidence="3" type="ORF">SAMN05443663_104321</name>
</gene>
<dbReference type="GO" id="GO:0016757">
    <property type="term" value="F:glycosyltransferase activity"/>
    <property type="evidence" value="ECO:0007669"/>
    <property type="project" value="InterPro"/>
</dbReference>
<organism evidence="3 4">
    <name type="scientific">Flavobacterium defluvii</name>
    <dbReference type="NCBI Taxonomy" id="370979"/>
    <lineage>
        <taxon>Bacteria</taxon>
        <taxon>Pseudomonadati</taxon>
        <taxon>Bacteroidota</taxon>
        <taxon>Flavobacteriia</taxon>
        <taxon>Flavobacteriales</taxon>
        <taxon>Flavobacteriaceae</taxon>
        <taxon>Flavobacterium</taxon>
    </lineage>
</organism>
<dbReference type="PANTHER" id="PTHR46401">
    <property type="entry name" value="GLYCOSYLTRANSFERASE WBBK-RELATED"/>
    <property type="match status" value="1"/>
</dbReference>
<dbReference type="Gene3D" id="3.40.50.2000">
    <property type="entry name" value="Glycogen Phosphorylase B"/>
    <property type="match status" value="2"/>
</dbReference>
<dbReference type="Pfam" id="PF00534">
    <property type="entry name" value="Glycos_transf_1"/>
    <property type="match status" value="1"/>
</dbReference>
<keyword evidence="1 3" id="KW-0808">Transferase</keyword>
<sequence length="365" mass="42285">MKKNILFFCPIPPPIGGQALISSIVYNLIKPKFLIDTNVKSKYFGTLITLFRTFLILIFRKVDLVYFTCTRSKIGAIKDVFLLFLCKLRGIKVINHLHGNEIMDLFEENDIFSKIITLAYKQIDVTIFVTERQKELMPLSLSNMKKIVIPNCYDSILDDVDFNHKNKKDEIQILYISFLMKSKGVFVALDTFEKIASEYTNVVFHIAGEPLSDYLMSSAEVKLLFEDKLSKLQQIYPERFKYHGVVKGNDKKELFLNSDILLFPTFFKTESFGLVNVEAMRTGNAVITTDHNFLSDIVTKDEGILVKPNDVESTYNAVKYFLENLETLLKIQQHNIEHAKLEFSPEQFNFRIKSLFSQYLERVEN</sequence>
<dbReference type="Proteomes" id="UP000184071">
    <property type="component" value="Unassembled WGS sequence"/>
</dbReference>
<dbReference type="GO" id="GO:0009103">
    <property type="term" value="P:lipopolysaccharide biosynthetic process"/>
    <property type="evidence" value="ECO:0007669"/>
    <property type="project" value="TreeGrafter"/>
</dbReference>
<dbReference type="SUPFAM" id="SSF53756">
    <property type="entry name" value="UDP-Glycosyltransferase/glycogen phosphorylase"/>
    <property type="match status" value="1"/>
</dbReference>
<dbReference type="CDD" id="cd03801">
    <property type="entry name" value="GT4_PimA-like"/>
    <property type="match status" value="1"/>
</dbReference>
<dbReference type="InterPro" id="IPR001296">
    <property type="entry name" value="Glyco_trans_1"/>
</dbReference>